<name>A0ABQ5KJU2_9EUKA</name>
<feature type="non-terminal residue" evidence="1">
    <location>
        <position position="678"/>
    </location>
</feature>
<comment type="caution">
    <text evidence="1">The sequence shown here is derived from an EMBL/GenBank/DDBJ whole genome shotgun (WGS) entry which is preliminary data.</text>
</comment>
<accession>A0ABQ5KJU2</accession>
<dbReference type="Proteomes" id="UP001057375">
    <property type="component" value="Unassembled WGS sequence"/>
</dbReference>
<gene>
    <name evidence="1" type="ORF">ADUPG1_006855</name>
</gene>
<dbReference type="EMBL" id="BQXS01010054">
    <property type="protein sequence ID" value="GKT32787.1"/>
    <property type="molecule type" value="Genomic_DNA"/>
</dbReference>
<evidence type="ECO:0000313" key="2">
    <source>
        <dbReference type="Proteomes" id="UP001057375"/>
    </source>
</evidence>
<organism evidence="1 2">
    <name type="scientific">Aduncisulcus paluster</name>
    <dbReference type="NCBI Taxonomy" id="2918883"/>
    <lineage>
        <taxon>Eukaryota</taxon>
        <taxon>Metamonada</taxon>
        <taxon>Carpediemonas-like organisms</taxon>
        <taxon>Aduncisulcus</taxon>
    </lineage>
</organism>
<evidence type="ECO:0000313" key="1">
    <source>
        <dbReference type="EMBL" id="GKT32787.1"/>
    </source>
</evidence>
<reference evidence="1" key="1">
    <citation type="submission" date="2022-03" db="EMBL/GenBank/DDBJ databases">
        <title>Draft genome sequence of Aduncisulcus paluster, a free-living microaerophilic Fornicata.</title>
        <authorList>
            <person name="Yuyama I."/>
            <person name="Kume K."/>
            <person name="Tamura T."/>
            <person name="Inagaki Y."/>
            <person name="Hashimoto T."/>
        </authorList>
    </citation>
    <scope>NUCLEOTIDE SEQUENCE</scope>
    <source>
        <strain evidence="1">NY0171</strain>
    </source>
</reference>
<protein>
    <submittedName>
        <fullName evidence="1">Uncharacterized protein</fullName>
    </submittedName>
</protein>
<proteinExistence type="predicted"/>
<keyword evidence="2" id="KW-1185">Reference proteome</keyword>
<sequence>MYTSDPQAQKDTELLRRDKWRETTAQHSKEHFQQLNEVADHFKIASDALALFQKKSEIVKEKLQQAIKVFAPQEEEQDKFAQTMQRLRKEREKLILDCLMRLKSLRLSIIVCIQDKKYGEAVKMIDEANSIIEKDEMQSLKKKIRSKFKGQFSRESALINTVSDSLRARMKEEYIQILSHGYIESQDKKYGEAVKMIDEANSIIEKDEMQSLKKKIRSKFKGQFSRESALINTVSDSLRARMKEEYIQILSHGYIESQVSQLYLLRLFMGLMNVNMHFMRESKEKKPLNIREELRKRHRPFHLLLPHMRLLHTLLEANYGNHTLDDSYFQERFIPERFADHIVKTIDEYVKTQREMFVMSSTSFSSNSYSQSSSTSSMSRISTSLLHPLRIHSGHPTSIVTGDSHLLTLSHARNPMATQLPFCAESLAWTRLIFTGIRGTEEWWDVDDHILCYTEKDTSRTKGHDTPVMGNMGKKVALSSLDSDSKSKTATATLNSSDSRSLAMSRVMSLLRCLSSPEELVHTLADLSASTHITGFEEAYTISMEGADSASFLSSLTTDGMGNVSIPSLASAMTLLPTLSLTPALPISVLDTPGGPQSVTRSALDCMFLSFTPFLSSAASLSVCRLFAPMLPIAHIAGLGERIGGRIKCSQNAEEDTGGMSDVPPLFYAKSSDLSILS</sequence>